<keyword evidence="2" id="KW-0472">Membrane</keyword>
<keyword evidence="4" id="KW-1185">Reference proteome</keyword>
<dbReference type="AlphaFoldDB" id="A0A401ZXU5"/>
<protein>
    <recommendedName>
        <fullName evidence="5">DUF4878 domain-containing protein</fullName>
    </recommendedName>
</protein>
<dbReference type="EMBL" id="BIFR01000001">
    <property type="protein sequence ID" value="GCE11671.1"/>
    <property type="molecule type" value="Genomic_DNA"/>
</dbReference>
<evidence type="ECO:0000313" key="3">
    <source>
        <dbReference type="EMBL" id="GCE11671.1"/>
    </source>
</evidence>
<evidence type="ECO:0000313" key="4">
    <source>
        <dbReference type="Proteomes" id="UP000287352"/>
    </source>
</evidence>
<keyword evidence="2" id="KW-1133">Transmembrane helix</keyword>
<dbReference type="RefSeq" id="WP_126579356.1">
    <property type="nucleotide sequence ID" value="NZ_BIFR01000001.1"/>
</dbReference>
<keyword evidence="2" id="KW-0812">Transmembrane</keyword>
<dbReference type="OrthoDB" id="154127at2"/>
<dbReference type="Proteomes" id="UP000287352">
    <property type="component" value="Unassembled WGS sequence"/>
</dbReference>
<feature type="transmembrane region" description="Helical" evidence="2">
    <location>
        <begin position="69"/>
        <end position="91"/>
    </location>
</feature>
<sequence>MQGRPDQNGGPWERERPSEHLAALNGTSKQRAIPKRPPGMTRLDTAPEIARVPRPKRQAAPQKNVRRRFVILGSIFIVAALFACTAGYFLANGLIAGSGPSTTATDFLAALTNKNYDQAYSDLGPGIRIHLSQEQFKQQALAIENCYGPVSNYAEVNGSAVNQGSSQSFTYTITRSKLSKTYPLKLTLQQDLNDNNNWKIDDYGNDIGPGPGAPSCR</sequence>
<reference evidence="4" key="1">
    <citation type="submission" date="2018-12" db="EMBL/GenBank/DDBJ databases">
        <title>Tengunoibacter tsumagoiensis gen. nov., sp. nov., Dictyobacter kobayashii sp. nov., D. alpinus sp. nov., and D. joshuensis sp. nov. and description of Dictyobacteraceae fam. nov. within the order Ktedonobacterales isolated from Tengu-no-mugimeshi.</title>
        <authorList>
            <person name="Wang C.M."/>
            <person name="Zheng Y."/>
            <person name="Sakai Y."/>
            <person name="Toyoda A."/>
            <person name="Minakuchi Y."/>
            <person name="Abe K."/>
            <person name="Yokota A."/>
            <person name="Yabe S."/>
        </authorList>
    </citation>
    <scope>NUCLEOTIDE SEQUENCE [LARGE SCALE GENOMIC DNA]</scope>
    <source>
        <strain evidence="4">Uno3</strain>
    </source>
</reference>
<name>A0A401ZXU5_9CHLR</name>
<proteinExistence type="predicted"/>
<organism evidence="3 4">
    <name type="scientific">Tengunoibacter tsumagoiensis</name>
    <dbReference type="NCBI Taxonomy" id="2014871"/>
    <lineage>
        <taxon>Bacteria</taxon>
        <taxon>Bacillati</taxon>
        <taxon>Chloroflexota</taxon>
        <taxon>Ktedonobacteria</taxon>
        <taxon>Ktedonobacterales</taxon>
        <taxon>Dictyobacteraceae</taxon>
        <taxon>Tengunoibacter</taxon>
    </lineage>
</organism>
<comment type="caution">
    <text evidence="3">The sequence shown here is derived from an EMBL/GenBank/DDBJ whole genome shotgun (WGS) entry which is preliminary data.</text>
</comment>
<gene>
    <name evidence="3" type="ORF">KTT_15300</name>
</gene>
<evidence type="ECO:0008006" key="5">
    <source>
        <dbReference type="Google" id="ProtNLM"/>
    </source>
</evidence>
<accession>A0A401ZXU5</accession>
<evidence type="ECO:0000256" key="1">
    <source>
        <dbReference type="SAM" id="MobiDB-lite"/>
    </source>
</evidence>
<feature type="region of interest" description="Disordered" evidence="1">
    <location>
        <begin position="1"/>
        <end position="47"/>
    </location>
</feature>
<evidence type="ECO:0000256" key="2">
    <source>
        <dbReference type="SAM" id="Phobius"/>
    </source>
</evidence>